<dbReference type="GO" id="GO:0008408">
    <property type="term" value="F:3'-5' exonuclease activity"/>
    <property type="evidence" value="ECO:0007669"/>
    <property type="project" value="TreeGrafter"/>
</dbReference>
<protein>
    <submittedName>
        <fullName evidence="5">DNA polymerase III subunit epsilon</fullName>
    </submittedName>
</protein>
<dbReference type="GO" id="GO:0005829">
    <property type="term" value="C:cytosol"/>
    <property type="evidence" value="ECO:0007669"/>
    <property type="project" value="TreeGrafter"/>
</dbReference>
<keyword evidence="2" id="KW-0378">Hydrolase</keyword>
<dbReference type="RefSeq" id="WP_114612043.1">
    <property type="nucleotide sequence ID" value="NZ_QFWX01000002.1"/>
</dbReference>
<dbReference type="GO" id="GO:0006259">
    <property type="term" value="P:DNA metabolic process"/>
    <property type="evidence" value="ECO:0007669"/>
    <property type="project" value="UniProtKB-ARBA"/>
</dbReference>
<evidence type="ECO:0000256" key="2">
    <source>
        <dbReference type="ARBA" id="ARBA00022801"/>
    </source>
</evidence>
<feature type="domain" description="Exonuclease" evidence="4">
    <location>
        <begin position="54"/>
        <end position="235"/>
    </location>
</feature>
<dbReference type="EMBL" id="QFWX01000002">
    <property type="protein sequence ID" value="PXX92489.1"/>
    <property type="molecule type" value="Genomic_DNA"/>
</dbReference>
<dbReference type="SUPFAM" id="SSF53098">
    <property type="entry name" value="Ribonuclease H-like"/>
    <property type="match status" value="1"/>
</dbReference>
<evidence type="ECO:0000256" key="1">
    <source>
        <dbReference type="ARBA" id="ARBA00022722"/>
    </source>
</evidence>
<dbReference type="AlphaFoldDB" id="A0A2V3ZN04"/>
<proteinExistence type="predicted"/>
<evidence type="ECO:0000313" key="6">
    <source>
        <dbReference type="Proteomes" id="UP000253987"/>
    </source>
</evidence>
<organism evidence="5 6">
    <name type="scientific">Marinobacter vulgaris</name>
    <dbReference type="NCBI Taxonomy" id="1928331"/>
    <lineage>
        <taxon>Bacteria</taxon>
        <taxon>Pseudomonadati</taxon>
        <taxon>Pseudomonadota</taxon>
        <taxon>Gammaproteobacteria</taxon>
        <taxon>Pseudomonadales</taxon>
        <taxon>Marinobacteraceae</taxon>
        <taxon>Marinobacter</taxon>
    </lineage>
</organism>
<evidence type="ECO:0000256" key="3">
    <source>
        <dbReference type="ARBA" id="ARBA00022839"/>
    </source>
</evidence>
<evidence type="ECO:0000259" key="4">
    <source>
        <dbReference type="SMART" id="SM00479"/>
    </source>
</evidence>
<dbReference type="CDD" id="cd06127">
    <property type="entry name" value="DEDDh"/>
    <property type="match status" value="1"/>
</dbReference>
<gene>
    <name evidence="5" type="ORF">DIT71_04650</name>
</gene>
<dbReference type="InterPro" id="IPR013520">
    <property type="entry name" value="Ribonucl_H"/>
</dbReference>
<dbReference type="GO" id="GO:0003676">
    <property type="term" value="F:nucleic acid binding"/>
    <property type="evidence" value="ECO:0007669"/>
    <property type="project" value="InterPro"/>
</dbReference>
<dbReference type="OrthoDB" id="5497329at2"/>
<dbReference type="InterPro" id="IPR012337">
    <property type="entry name" value="RNaseH-like_sf"/>
</dbReference>
<accession>A0A2V3ZN04</accession>
<sequence>MSDNRGSTTTEEPAKILSWPERFRELAEQAEDERLRAFYEAGCVGPKTPMKDVPFIGLDFETTGLDPNQHSIVSIGVVPFTIDRIQLGGSRHWLVKPQLPLHQTSITIHGITHTDIDQAPDLAEVLDEILASMAGRIPVVHYRNIERPFLNVALKWRIGQEIRFPVIDTMAIEAHLHPHRQPNWWQKLKGQQPISIRLADSRARYGLPHYPPHNALVDALASAELLMAQIQHHFSPETPIGDLWL</sequence>
<keyword evidence="1" id="KW-0540">Nuclease</keyword>
<reference evidence="6" key="1">
    <citation type="submission" date="2018-05" db="EMBL/GenBank/DDBJ databases">
        <authorList>
            <person name="Lu D."/>
        </authorList>
    </citation>
    <scope>NUCLEOTIDE SEQUENCE [LARGE SCALE GENOMIC DNA]</scope>
    <source>
        <strain evidence="6">F01</strain>
    </source>
</reference>
<dbReference type="Gene3D" id="3.30.420.10">
    <property type="entry name" value="Ribonuclease H-like superfamily/Ribonuclease H"/>
    <property type="match status" value="1"/>
</dbReference>
<evidence type="ECO:0000313" key="5">
    <source>
        <dbReference type="EMBL" id="PXX92489.1"/>
    </source>
</evidence>
<name>A0A2V3ZN04_9GAMM</name>
<dbReference type="NCBIfam" id="NF006602">
    <property type="entry name" value="PRK09146.1"/>
    <property type="match status" value="1"/>
</dbReference>
<dbReference type="SMART" id="SM00479">
    <property type="entry name" value="EXOIII"/>
    <property type="match status" value="1"/>
</dbReference>
<dbReference type="Proteomes" id="UP000253987">
    <property type="component" value="Unassembled WGS sequence"/>
</dbReference>
<comment type="caution">
    <text evidence="5">The sequence shown here is derived from an EMBL/GenBank/DDBJ whole genome shotgun (WGS) entry which is preliminary data.</text>
</comment>
<keyword evidence="3" id="KW-0269">Exonuclease</keyword>
<dbReference type="PANTHER" id="PTHR30231:SF4">
    <property type="entry name" value="PROTEIN NEN2"/>
    <property type="match status" value="1"/>
</dbReference>
<dbReference type="InterPro" id="IPR036397">
    <property type="entry name" value="RNaseH_sf"/>
</dbReference>
<reference evidence="5 6" key="2">
    <citation type="submission" date="2018-06" db="EMBL/GenBank/DDBJ databases">
        <title>Marinobactersediminissp. nov, a moderately halophilic bacterium isolated from marine solar saltern.</title>
        <authorList>
            <person name="Zhang Y."/>
        </authorList>
    </citation>
    <scope>NUCLEOTIDE SEQUENCE [LARGE SCALE GENOMIC DNA]</scope>
    <source>
        <strain evidence="5 6">F01</strain>
    </source>
</reference>
<dbReference type="Pfam" id="PF00929">
    <property type="entry name" value="RNase_T"/>
    <property type="match status" value="1"/>
</dbReference>
<dbReference type="PANTHER" id="PTHR30231">
    <property type="entry name" value="DNA POLYMERASE III SUBUNIT EPSILON"/>
    <property type="match status" value="1"/>
</dbReference>
<keyword evidence="6" id="KW-1185">Reference proteome</keyword>